<dbReference type="InterPro" id="IPR050801">
    <property type="entry name" value="Ca-Dep_Lectins_ImmuneDev"/>
</dbReference>
<protein>
    <submittedName>
        <fullName evidence="3">Lactose-binding lectin l-2-like</fullName>
    </submittedName>
</protein>
<dbReference type="InterPro" id="IPR016187">
    <property type="entry name" value="CTDL_fold"/>
</dbReference>
<dbReference type="Pfam" id="PF00059">
    <property type="entry name" value="Lectin_C"/>
    <property type="match status" value="1"/>
</dbReference>
<dbReference type="Proteomes" id="UP000515135">
    <property type="component" value="Unplaced"/>
</dbReference>
<gene>
    <name evidence="3" type="primary">LOC109467227</name>
</gene>
<dbReference type="Gene3D" id="3.10.100.10">
    <property type="entry name" value="Mannose-Binding Protein A, subunit A"/>
    <property type="match status" value="1"/>
</dbReference>
<evidence type="ECO:0000259" key="1">
    <source>
        <dbReference type="PROSITE" id="PS50041"/>
    </source>
</evidence>
<proteinExistence type="predicted"/>
<dbReference type="CDD" id="cd00037">
    <property type="entry name" value="CLECT"/>
    <property type="match status" value="1"/>
</dbReference>
<dbReference type="GeneID" id="109467227"/>
<accession>A0A6P4XVR6</accession>
<dbReference type="SMART" id="SM00034">
    <property type="entry name" value="CLECT"/>
    <property type="match status" value="1"/>
</dbReference>
<organism evidence="2 3">
    <name type="scientific">Branchiostoma belcheri</name>
    <name type="common">Amphioxus</name>
    <dbReference type="NCBI Taxonomy" id="7741"/>
    <lineage>
        <taxon>Eukaryota</taxon>
        <taxon>Metazoa</taxon>
        <taxon>Chordata</taxon>
        <taxon>Cephalochordata</taxon>
        <taxon>Leptocardii</taxon>
        <taxon>Amphioxiformes</taxon>
        <taxon>Branchiostomatidae</taxon>
        <taxon>Branchiostoma</taxon>
    </lineage>
</organism>
<dbReference type="PANTHER" id="PTHR22801:SF63">
    <property type="entry name" value="C-TYPE LECTIN DOMAIN-CONTAINING PROTEIN"/>
    <property type="match status" value="1"/>
</dbReference>
<dbReference type="OrthoDB" id="441660at2759"/>
<feature type="domain" description="C-type lectin" evidence="1">
    <location>
        <begin position="52"/>
        <end position="177"/>
    </location>
</feature>
<dbReference type="PANTHER" id="PTHR22801">
    <property type="entry name" value="LITHOSTATHINE"/>
    <property type="match status" value="1"/>
</dbReference>
<dbReference type="InterPro" id="IPR001304">
    <property type="entry name" value="C-type_lectin-like"/>
</dbReference>
<dbReference type="RefSeq" id="XP_019620730.1">
    <property type="nucleotide sequence ID" value="XM_019765171.1"/>
</dbReference>
<evidence type="ECO:0000313" key="2">
    <source>
        <dbReference type="Proteomes" id="UP000515135"/>
    </source>
</evidence>
<evidence type="ECO:0000313" key="3">
    <source>
        <dbReference type="RefSeq" id="XP_019620730.1"/>
    </source>
</evidence>
<sequence length="181" mass="20738">MPRDAAINTFLIELKNDVDKNAAFFFGLIRIRHERRWEWEDACPSGYTYRQTNRLCYKAFNRLSKYNDAKATCSSYGGTLAMPRNAAIDNFLINLKNAVDLNTAFFFGLNCIGHERRWVWEDGTALGSFHPWGPREPSDSGGDQDCVEYVSATWYEAALRDTWNDMACATPRKFICQVPPT</sequence>
<dbReference type="SUPFAM" id="SSF56436">
    <property type="entry name" value="C-type lectin-like"/>
    <property type="match status" value="1"/>
</dbReference>
<reference evidence="3" key="1">
    <citation type="submission" date="2025-08" db="UniProtKB">
        <authorList>
            <consortium name="RefSeq"/>
        </authorList>
    </citation>
    <scope>IDENTIFICATION</scope>
    <source>
        <tissue evidence="3">Gonad</tissue>
    </source>
</reference>
<dbReference type="KEGG" id="bbel:109467227"/>
<dbReference type="PROSITE" id="PS50041">
    <property type="entry name" value="C_TYPE_LECTIN_2"/>
    <property type="match status" value="1"/>
</dbReference>
<dbReference type="InterPro" id="IPR016186">
    <property type="entry name" value="C-type_lectin-like/link_sf"/>
</dbReference>
<name>A0A6P4XVR6_BRABE</name>
<dbReference type="AlphaFoldDB" id="A0A6P4XVR6"/>
<keyword evidence="2" id="KW-1185">Reference proteome</keyword>